<feature type="region of interest" description="Disordered" evidence="2">
    <location>
        <begin position="1210"/>
        <end position="1235"/>
    </location>
</feature>
<evidence type="ECO:0000256" key="1">
    <source>
        <dbReference type="SAM" id="Coils"/>
    </source>
</evidence>
<keyword evidence="6" id="KW-1185">Reference proteome</keyword>
<accession>A0A2T7NKV5</accession>
<keyword evidence="1" id="KW-0175">Coiled coil</keyword>
<feature type="region of interest" description="Disordered" evidence="2">
    <location>
        <begin position="1389"/>
        <end position="1417"/>
    </location>
</feature>
<dbReference type="EMBL" id="PZQS01000011">
    <property type="protein sequence ID" value="PVD21807.1"/>
    <property type="molecule type" value="Genomic_DNA"/>
</dbReference>
<gene>
    <name evidence="5" type="ORF">C0Q70_17609</name>
</gene>
<keyword evidence="3" id="KW-0472">Membrane</keyword>
<proteinExistence type="predicted"/>
<evidence type="ECO:0000256" key="3">
    <source>
        <dbReference type="SAM" id="Phobius"/>
    </source>
</evidence>
<dbReference type="InterPro" id="IPR007110">
    <property type="entry name" value="Ig-like_dom"/>
</dbReference>
<name>A0A2T7NKV5_POMCA</name>
<feature type="transmembrane region" description="Helical" evidence="3">
    <location>
        <begin position="240"/>
        <end position="263"/>
    </location>
</feature>
<evidence type="ECO:0000313" key="5">
    <source>
        <dbReference type="EMBL" id="PVD21807.1"/>
    </source>
</evidence>
<feature type="compositionally biased region" description="Polar residues" evidence="2">
    <location>
        <begin position="1210"/>
        <end position="1225"/>
    </location>
</feature>
<feature type="compositionally biased region" description="Basic and acidic residues" evidence="2">
    <location>
        <begin position="1226"/>
        <end position="1235"/>
    </location>
</feature>
<dbReference type="InterPro" id="IPR027417">
    <property type="entry name" value="P-loop_NTPase"/>
</dbReference>
<organism evidence="5 6">
    <name type="scientific">Pomacea canaliculata</name>
    <name type="common">Golden apple snail</name>
    <dbReference type="NCBI Taxonomy" id="400727"/>
    <lineage>
        <taxon>Eukaryota</taxon>
        <taxon>Metazoa</taxon>
        <taxon>Spiralia</taxon>
        <taxon>Lophotrochozoa</taxon>
        <taxon>Mollusca</taxon>
        <taxon>Gastropoda</taxon>
        <taxon>Caenogastropoda</taxon>
        <taxon>Architaenioglossa</taxon>
        <taxon>Ampullarioidea</taxon>
        <taxon>Ampullariidae</taxon>
        <taxon>Pomacea</taxon>
    </lineage>
</organism>
<keyword evidence="3" id="KW-0812">Transmembrane</keyword>
<sequence length="1882" mass="211519">MDCHTAPGYKHTKSISRQLTVTIPRAAASQTGTYRCQVDGYRPEQFSACDFSIQSASVLNCTWSQSNLTCHTARDYQFDRKVTNTATVKIPKVSASHTGTYSCQLAGATRGDFEDCVFNLDEGQATYCNIPSVKPMETATLTCNFNVDINKTKTNFNIVHFSGQNNTGVDVLNCVWQHDDLICDITSGFEFSRPVTDRLAVTIPRANHSHIGEYLCHLQQYLDKATRCKFILDSGANSTVSVIVGVLITIILLVLMVVGILLYRRFSVTKRNNKATLTNGEDQPMLPIHATDETTQRLQESLSVSMKTMYPENLTASYFVPSLYLNRNTYTNDKMAREKVVVMKPAQDDTLRHDHAIQHVLNCLRHLADRDQQAMFVLSQFTCDDYLASVDEQFAHHKLPMPSDLTRRDTDYENFDVLIVHRQYGVVVVVVKASVCTADMGVEIRDNERVVQDLREAVKQLDGAERMLKHLMADVRPDTLIRKTLMLPNLSLTSLEEILAKHQDVAKALRHCTGLTDLSDISRECLCADQLHGDNMVDQLQKWLRVRPTSSADPSHSENDYKMILSRMDKARAPKDLKVCPQSIEMETENTKNDILIFEEVDLEKKEMKMIIKKINYLSASGGLFILVDDAGPYREDQPLFTSFCEQLVAVNPKLHLWAASCLTHQTPNGWDEKHFHRTVSCPPAILREENVLMLAQKPGCKNLVKWDPDNIGVTPTEGLPVKYVYHHGHGVQGHSRGYPFACEKCCHDVITLLKALGLETDARDIGDNCQTASTSTARLNYYGRDDAILDCWWLGGHMDCYSAPGYKHTKSISRQLTVTIPRAAANQTGTYACQSINQNSCLLAVFTTDETTKRLQESLSASIQTMYPDILTASYFVPSLYINRNMYRKVEVAGEKVVVMEAAPEDTLSTTTSSSTSSTVCATWRTETSRPCLSSHSSPYGVVVVVVKASVCTADMGVELRDNERVVQDLREAVKQLDGAERMLKHLMPDVRPDTLIRKTLMLPNISLRSLREVLEKQKDVANALRKSTGLTESLDISGECLCADQLHSVNMVDELKVWIQKHPSGSEVDANISDDNYRKIVSRLCGPATRPSLTLPDGRRVCAPSSQEHAVSLTGELFNGAIIHPQHQQLLTEAPPRVFMFGPQGSGKTTSLRLMGKKWLSEGHRVCVLSTWWDKEASSRLLHGMLLKDEAQIRCNFKQSKDRVCTDQVNRESSTQETSSTIKSTKENKAELKKDAKSKKDIVRYKEVNLERTDMKKVINDFTIDVAPTEGLPVRFVYHTGEDGTSPDSLTPRLCPSDVLVLHEHNNCEQTNFFKTLKHSGFNIKVVEEKNIHLLSEDNGHDVWVADGRQFRGFKKTVVVYVEGNVGQSNVPLDVVKEGRKLLIKKSEKNKVHKQTTSTSEEHQPMLSIQATDQTTQRLQDSLSASIKTMYPDILTACYFVPSLYINRNTYTKAEVAGEKVVVMEPAPDDTLRHDHAIQHVLKCLRHLADTDQQAMFVLSQFTCDDYLASVDEQFAHHKLPMPSDLTRRDKDYENFDVLIVHRQYGVVVVVVKASVCTADMGVEIRDNERVVQDLREAVKQLDGAERMLKHLMADVRSGIAIRKTLMLPNLSLKSFTEILEKHQDVAKSLRHCTGLTQLFDISGECLCADQLHSDNMVVQLQVWLHHHTTGSSADPSLSENNYQTILSRLCGAATRPYLTLPDGRRVCTPSSLQQAVSLTGELFNGAFIHPEHQQLRKSRAPLDLHVHPQEVNFVNVRRSGREDQLFIKSFCEQLLAVNQDLHLWAASCFTHQIPNGWDVKHFQRTVSCPPAILRENNVLMLAQKNGCKDVIMWDPYNIGVAPTEGLPVKYVYHHGQNVQVTAMVIHLHVKSAVRKSSSY</sequence>
<dbReference type="OrthoDB" id="6370831at2759"/>
<feature type="domain" description="Ig-like" evidence="4">
    <location>
        <begin position="7"/>
        <end position="105"/>
    </location>
</feature>
<reference evidence="5 6" key="1">
    <citation type="submission" date="2018-04" db="EMBL/GenBank/DDBJ databases">
        <title>The genome of golden apple snail Pomacea canaliculata provides insight into stress tolerance and invasive adaptation.</title>
        <authorList>
            <person name="Liu C."/>
            <person name="Liu B."/>
            <person name="Ren Y."/>
            <person name="Zhang Y."/>
            <person name="Wang H."/>
            <person name="Li S."/>
            <person name="Jiang F."/>
            <person name="Yin L."/>
            <person name="Zhang G."/>
            <person name="Qian W."/>
            <person name="Fan W."/>
        </authorList>
    </citation>
    <scope>NUCLEOTIDE SEQUENCE [LARGE SCALE GENOMIC DNA]</scope>
    <source>
        <strain evidence="5">SZHN2017</strain>
        <tissue evidence="5">Muscle</tissue>
    </source>
</reference>
<dbReference type="PROSITE" id="PS50835">
    <property type="entry name" value="IG_LIKE"/>
    <property type="match status" value="1"/>
</dbReference>
<keyword evidence="3" id="KW-1133">Transmembrane helix</keyword>
<evidence type="ECO:0000313" key="6">
    <source>
        <dbReference type="Proteomes" id="UP000245119"/>
    </source>
</evidence>
<dbReference type="SUPFAM" id="SSF52540">
    <property type="entry name" value="P-loop containing nucleoside triphosphate hydrolases"/>
    <property type="match status" value="1"/>
</dbReference>
<feature type="coiled-coil region" evidence="1">
    <location>
        <begin position="1570"/>
        <end position="1597"/>
    </location>
</feature>
<evidence type="ECO:0000256" key="2">
    <source>
        <dbReference type="SAM" id="MobiDB-lite"/>
    </source>
</evidence>
<dbReference type="Gene3D" id="3.40.50.300">
    <property type="entry name" value="P-loop containing nucleotide triphosphate hydrolases"/>
    <property type="match status" value="1"/>
</dbReference>
<evidence type="ECO:0000259" key="4">
    <source>
        <dbReference type="PROSITE" id="PS50835"/>
    </source>
</evidence>
<dbReference type="Proteomes" id="UP000245119">
    <property type="component" value="Linkage Group LG11"/>
</dbReference>
<feature type="coiled-coil region" evidence="1">
    <location>
        <begin position="447"/>
        <end position="474"/>
    </location>
</feature>
<protein>
    <recommendedName>
        <fullName evidence="4">Ig-like domain-containing protein</fullName>
    </recommendedName>
</protein>
<comment type="caution">
    <text evidence="5">The sequence shown here is derived from an EMBL/GenBank/DDBJ whole genome shotgun (WGS) entry which is preliminary data.</text>
</comment>